<reference evidence="3" key="1">
    <citation type="submission" date="2022-10" db="EMBL/GenBank/DDBJ databases">
        <title>The complete genomes of actinobacterial strains from the NBC collection.</title>
        <authorList>
            <person name="Joergensen T.S."/>
            <person name="Alvarez Arevalo M."/>
            <person name="Sterndorff E.B."/>
            <person name="Faurdal D."/>
            <person name="Vuksanovic O."/>
            <person name="Mourched A.-S."/>
            <person name="Charusanti P."/>
            <person name="Shaw S."/>
            <person name="Blin K."/>
            <person name="Weber T."/>
        </authorList>
    </citation>
    <scope>NUCLEOTIDE SEQUENCE</scope>
    <source>
        <strain evidence="3">NBC_00049</strain>
    </source>
</reference>
<dbReference type="EMBL" id="CP108264">
    <property type="protein sequence ID" value="WTU74735.1"/>
    <property type="molecule type" value="Genomic_DNA"/>
</dbReference>
<organism evidence="3">
    <name type="scientific">Streptomyces sp. NBC_00049</name>
    <dbReference type="NCBI Taxonomy" id="2903617"/>
    <lineage>
        <taxon>Bacteria</taxon>
        <taxon>Bacillati</taxon>
        <taxon>Actinomycetota</taxon>
        <taxon>Actinomycetes</taxon>
        <taxon>Kitasatosporales</taxon>
        <taxon>Streptomycetaceae</taxon>
        <taxon>Streptomyces</taxon>
    </lineage>
</organism>
<name>A0AAU2JS13_9ACTN</name>
<feature type="transmembrane region" description="Helical" evidence="2">
    <location>
        <begin position="32"/>
        <end position="50"/>
    </location>
</feature>
<evidence type="ECO:0000313" key="3">
    <source>
        <dbReference type="EMBL" id="WTU74735.1"/>
    </source>
</evidence>
<keyword evidence="2" id="KW-0812">Transmembrane</keyword>
<protein>
    <recommendedName>
        <fullName evidence="4">PH domain-containing protein</fullName>
    </recommendedName>
</protein>
<gene>
    <name evidence="3" type="ORF">OG327_16230</name>
</gene>
<dbReference type="AlphaFoldDB" id="A0AAU2JS13"/>
<sequence>MAAVGETEDGNGDGIGDGDASARRRQVVRRSAVVTACGLGSLAAAQVAVSSLESDVAWWVTVPVVLLAGAAGAWGGARVGRVEGIRKAALGPGECVLSAYIVHPAGGERVPDRYSLRVTNRRLRLWDRAEELWSHPWHALRLTAEGPLVLVHHTEQGPIARLALDSELAAPEELVLAAARLRSRSRRAG</sequence>
<keyword evidence="2" id="KW-1133">Transmembrane helix</keyword>
<feature type="transmembrane region" description="Helical" evidence="2">
    <location>
        <begin position="56"/>
        <end position="77"/>
    </location>
</feature>
<feature type="region of interest" description="Disordered" evidence="1">
    <location>
        <begin position="1"/>
        <end position="21"/>
    </location>
</feature>
<evidence type="ECO:0008006" key="4">
    <source>
        <dbReference type="Google" id="ProtNLM"/>
    </source>
</evidence>
<feature type="compositionally biased region" description="Acidic residues" evidence="1">
    <location>
        <begin position="1"/>
        <end position="11"/>
    </location>
</feature>
<evidence type="ECO:0000256" key="2">
    <source>
        <dbReference type="SAM" id="Phobius"/>
    </source>
</evidence>
<accession>A0AAU2JS13</accession>
<keyword evidence="2" id="KW-0472">Membrane</keyword>
<proteinExistence type="predicted"/>
<evidence type="ECO:0000256" key="1">
    <source>
        <dbReference type="SAM" id="MobiDB-lite"/>
    </source>
</evidence>